<feature type="transmembrane region" description="Helical" evidence="1">
    <location>
        <begin position="34"/>
        <end position="52"/>
    </location>
</feature>
<feature type="transmembrane region" description="Helical" evidence="1">
    <location>
        <begin position="6"/>
        <end position="27"/>
    </location>
</feature>
<sequence length="154" mass="15990">MHGDVLSVGIAALISGLVVAAAIVDAATMRLPNALVLLLGALVLLGCVAPWYPVLSLSHLWGGVVWGVFPILMNALSSKRMVAAGDSKFAVSLGTLAVMHKPWGLLVAMGIAGLVTLAWIALGRARRSRPHEQTRVPHGPGMAVGTLCAIVMGW</sequence>
<name>A0ABQ6VGA8_9CORY</name>
<dbReference type="Proteomes" id="UP000436181">
    <property type="component" value="Unassembled WGS sequence"/>
</dbReference>
<dbReference type="RefSeq" id="WP_151844134.1">
    <property type="nucleotide sequence ID" value="NZ_WBZJ01000001.1"/>
</dbReference>
<dbReference type="EMBL" id="WBZJ01000001">
    <property type="protein sequence ID" value="KAB3523440.1"/>
    <property type="molecule type" value="Genomic_DNA"/>
</dbReference>
<feature type="transmembrane region" description="Helical" evidence="1">
    <location>
        <begin position="103"/>
        <end position="122"/>
    </location>
</feature>
<keyword evidence="1" id="KW-0812">Transmembrane</keyword>
<keyword evidence="1" id="KW-1133">Transmembrane helix</keyword>
<gene>
    <name evidence="2" type="ORF">F8377_04800</name>
</gene>
<keyword evidence="3" id="KW-1185">Reference proteome</keyword>
<evidence type="ECO:0000313" key="2">
    <source>
        <dbReference type="EMBL" id="KAB3523440.1"/>
    </source>
</evidence>
<organism evidence="2 3">
    <name type="scientific">Corynebacterium zhongnanshanii</name>
    <dbReference type="NCBI Taxonomy" id="2768834"/>
    <lineage>
        <taxon>Bacteria</taxon>
        <taxon>Bacillati</taxon>
        <taxon>Actinomycetota</taxon>
        <taxon>Actinomycetes</taxon>
        <taxon>Mycobacteriales</taxon>
        <taxon>Corynebacteriaceae</taxon>
        <taxon>Corynebacterium</taxon>
    </lineage>
</organism>
<accession>A0ABQ6VGA8</accession>
<evidence type="ECO:0000256" key="1">
    <source>
        <dbReference type="SAM" id="Phobius"/>
    </source>
</evidence>
<keyword evidence="1" id="KW-0472">Membrane</keyword>
<reference evidence="2 3" key="1">
    <citation type="submission" date="2019-10" db="EMBL/GenBank/DDBJ databases">
        <title>Corynebacterium sp novel species isolated from the respiratory tract of Marmot.</title>
        <authorList>
            <person name="Zhang G."/>
        </authorList>
    </citation>
    <scope>NUCLEOTIDE SEQUENCE [LARGE SCALE GENOMIC DNA]</scope>
    <source>
        <strain evidence="2 3">336</strain>
    </source>
</reference>
<comment type="caution">
    <text evidence="2">The sequence shown here is derived from an EMBL/GenBank/DDBJ whole genome shotgun (WGS) entry which is preliminary data.</text>
</comment>
<evidence type="ECO:0008006" key="4">
    <source>
        <dbReference type="Google" id="ProtNLM"/>
    </source>
</evidence>
<protein>
    <recommendedName>
        <fullName evidence="4">Prepilin type IV endopeptidase peptidase domain-containing protein</fullName>
    </recommendedName>
</protein>
<proteinExistence type="predicted"/>
<evidence type="ECO:0000313" key="3">
    <source>
        <dbReference type="Proteomes" id="UP000436181"/>
    </source>
</evidence>